<evidence type="ECO:0000259" key="3">
    <source>
        <dbReference type="Pfam" id="PF03372"/>
    </source>
</evidence>
<evidence type="ECO:0000313" key="4">
    <source>
        <dbReference type="EMBL" id="TDB62295.1"/>
    </source>
</evidence>
<dbReference type="InterPro" id="IPR005135">
    <property type="entry name" value="Endo/exonuclease/phosphatase"/>
</dbReference>
<feature type="region of interest" description="Disordered" evidence="1">
    <location>
        <begin position="329"/>
        <end position="357"/>
    </location>
</feature>
<feature type="compositionally biased region" description="Basic and acidic residues" evidence="1">
    <location>
        <begin position="343"/>
        <end position="357"/>
    </location>
</feature>
<accession>A0A4V2X949</accession>
<dbReference type="Proteomes" id="UP000295706">
    <property type="component" value="Unassembled WGS sequence"/>
</dbReference>
<evidence type="ECO:0000313" key="5">
    <source>
        <dbReference type="Proteomes" id="UP000295706"/>
    </source>
</evidence>
<dbReference type="EMBL" id="SMJU01000012">
    <property type="protein sequence ID" value="TDB62295.1"/>
    <property type="molecule type" value="Genomic_DNA"/>
</dbReference>
<evidence type="ECO:0000256" key="2">
    <source>
        <dbReference type="SAM" id="Phobius"/>
    </source>
</evidence>
<dbReference type="GO" id="GO:0004519">
    <property type="term" value="F:endonuclease activity"/>
    <property type="evidence" value="ECO:0007669"/>
    <property type="project" value="UniProtKB-KW"/>
</dbReference>
<dbReference type="InterPro" id="IPR036691">
    <property type="entry name" value="Endo/exonu/phosph_ase_sf"/>
</dbReference>
<keyword evidence="4" id="KW-0255">Endonuclease</keyword>
<dbReference type="SUPFAM" id="SSF56219">
    <property type="entry name" value="DNase I-like"/>
    <property type="match status" value="1"/>
</dbReference>
<name>A0A4V2X949_9BACT</name>
<protein>
    <submittedName>
        <fullName evidence="4">Endonuclease</fullName>
    </submittedName>
</protein>
<organism evidence="4 5">
    <name type="scientific">Arundinibacter roseus</name>
    <dbReference type="NCBI Taxonomy" id="2070510"/>
    <lineage>
        <taxon>Bacteria</taxon>
        <taxon>Pseudomonadati</taxon>
        <taxon>Bacteroidota</taxon>
        <taxon>Cytophagia</taxon>
        <taxon>Cytophagales</taxon>
        <taxon>Spirosomataceae</taxon>
        <taxon>Arundinibacter</taxon>
    </lineage>
</organism>
<keyword evidence="2" id="KW-0472">Membrane</keyword>
<dbReference type="OrthoDB" id="9796594at2"/>
<gene>
    <name evidence="4" type="ORF">EZE20_18085</name>
</gene>
<comment type="caution">
    <text evidence="4">The sequence shown here is derived from an EMBL/GenBank/DDBJ whole genome shotgun (WGS) entry which is preliminary data.</text>
</comment>
<keyword evidence="5" id="KW-1185">Reference proteome</keyword>
<sequence length="357" mass="41581">MIASYLLYFTSCFLVLATLLPLVKNDHWIFRIFEYPFLQKWVLSIAVLLWSVFDSTYQGIFEWIVPLTMGVNLLYLSYKIYPFLPLAKHQLVSAKKVDPDKTFSLMIANVYQPNQEFDRLLTLIRSKKPNLLVLSETDQSWADALQSIHEEYPYRVLHPLDNTYGILLYSQFELDEADVHFLVEDDVPSIFTRVRLPSGQFFQLYAIHPTPPAPQENPRSTERDKEILMIGKLAKKNTLPVVVAGDLNDVAWSYTTQLFQNISGLLDPRRGRGFYNTFHARYPFFRYPLDHVFCSEHFQLVEIEKLPDIGSDHFPMWIRLLCEYTPKNGEEAPEADQEDKELAEEKLAKPTETTEKN</sequence>
<dbReference type="Gene3D" id="3.60.10.10">
    <property type="entry name" value="Endonuclease/exonuclease/phosphatase"/>
    <property type="match status" value="1"/>
</dbReference>
<dbReference type="AlphaFoldDB" id="A0A4V2X949"/>
<proteinExistence type="predicted"/>
<dbReference type="RefSeq" id="WP_132120281.1">
    <property type="nucleotide sequence ID" value="NZ_SMJU01000012.1"/>
</dbReference>
<reference evidence="4 5" key="1">
    <citation type="submission" date="2019-02" db="EMBL/GenBank/DDBJ databases">
        <title>Arundinibacter roseus gen. nov., sp. nov., a new member of the family Cytophagaceae.</title>
        <authorList>
            <person name="Szuroczki S."/>
            <person name="Khayer B."/>
            <person name="Sproer C."/>
            <person name="Toumi M."/>
            <person name="Szabo A."/>
            <person name="Felfoldi T."/>
            <person name="Schumann P."/>
            <person name="Toth E."/>
        </authorList>
    </citation>
    <scope>NUCLEOTIDE SEQUENCE [LARGE SCALE GENOMIC DNA]</scope>
    <source>
        <strain evidence="4 5">DMA-k-7a</strain>
    </source>
</reference>
<feature type="transmembrane region" description="Helical" evidence="2">
    <location>
        <begin position="6"/>
        <end position="23"/>
    </location>
</feature>
<feature type="domain" description="Endonuclease/exonuclease/phosphatase" evidence="3">
    <location>
        <begin position="109"/>
        <end position="313"/>
    </location>
</feature>
<keyword evidence="4" id="KW-0378">Hydrolase</keyword>
<dbReference type="Pfam" id="PF03372">
    <property type="entry name" value="Exo_endo_phos"/>
    <property type="match status" value="1"/>
</dbReference>
<feature type="compositionally biased region" description="Acidic residues" evidence="1">
    <location>
        <begin position="331"/>
        <end position="342"/>
    </location>
</feature>
<evidence type="ECO:0000256" key="1">
    <source>
        <dbReference type="SAM" id="MobiDB-lite"/>
    </source>
</evidence>
<keyword evidence="2" id="KW-0812">Transmembrane</keyword>
<keyword evidence="2" id="KW-1133">Transmembrane helix</keyword>
<keyword evidence="4" id="KW-0540">Nuclease</keyword>